<evidence type="ECO:0000259" key="3">
    <source>
        <dbReference type="PROSITE" id="PS50222"/>
    </source>
</evidence>
<proteinExistence type="predicted"/>
<dbReference type="PROSITE" id="PS00018">
    <property type="entry name" value="EF_HAND_1"/>
    <property type="match status" value="1"/>
</dbReference>
<protein>
    <recommendedName>
        <fullName evidence="3">EF-hand domain-containing protein</fullName>
    </recommendedName>
</protein>
<keyword evidence="5" id="KW-1185">Reference proteome</keyword>
<dbReference type="SUPFAM" id="SSF47473">
    <property type="entry name" value="EF-hand"/>
    <property type="match status" value="1"/>
</dbReference>
<evidence type="ECO:0000256" key="1">
    <source>
        <dbReference type="ARBA" id="ARBA00022837"/>
    </source>
</evidence>
<feature type="compositionally biased region" description="Low complexity" evidence="2">
    <location>
        <begin position="275"/>
        <end position="284"/>
    </location>
</feature>
<comment type="caution">
    <text evidence="4">The sequence shown here is derived from an EMBL/GenBank/DDBJ whole genome shotgun (WGS) entry which is preliminary data.</text>
</comment>
<dbReference type="Proteomes" id="UP000283634">
    <property type="component" value="Unassembled WGS sequence"/>
</dbReference>
<dbReference type="OrthoDB" id="253064at2759"/>
<feature type="domain" description="EF-hand" evidence="3">
    <location>
        <begin position="354"/>
        <end position="379"/>
    </location>
</feature>
<evidence type="ECO:0000313" key="4">
    <source>
        <dbReference type="EMBL" id="RNF00523.1"/>
    </source>
</evidence>
<dbReference type="EMBL" id="MKGL01000320">
    <property type="protein sequence ID" value="RNF00523.1"/>
    <property type="molecule type" value="Genomic_DNA"/>
</dbReference>
<gene>
    <name evidence="4" type="ORF">TraAM80_07524</name>
</gene>
<dbReference type="GeneID" id="40331457"/>
<name>A0A3R7NCB0_TRYRA</name>
<organism evidence="4 5">
    <name type="scientific">Trypanosoma rangeli</name>
    <dbReference type="NCBI Taxonomy" id="5698"/>
    <lineage>
        <taxon>Eukaryota</taxon>
        <taxon>Discoba</taxon>
        <taxon>Euglenozoa</taxon>
        <taxon>Kinetoplastea</taxon>
        <taxon>Metakinetoplastina</taxon>
        <taxon>Trypanosomatida</taxon>
        <taxon>Trypanosomatidae</taxon>
        <taxon>Trypanosoma</taxon>
        <taxon>Herpetosoma</taxon>
    </lineage>
</organism>
<feature type="compositionally biased region" description="Basic residues" evidence="2">
    <location>
        <begin position="287"/>
        <end position="298"/>
    </location>
</feature>
<reference evidence="4 5" key="1">
    <citation type="journal article" date="2018" name="BMC Genomics">
        <title>Genomic comparison of Trypanosoma conorhini and Trypanosoma rangeli to Trypanosoma cruzi strains of high and low virulence.</title>
        <authorList>
            <person name="Bradwell K.R."/>
            <person name="Koparde V.N."/>
            <person name="Matveyev A.V."/>
            <person name="Serrano M.G."/>
            <person name="Alves J.M."/>
            <person name="Parikh H."/>
            <person name="Huang B."/>
            <person name="Lee V."/>
            <person name="Espinosa-Alvarez O."/>
            <person name="Ortiz P.A."/>
            <person name="Costa-Martins A.G."/>
            <person name="Teixeira M.M."/>
            <person name="Buck G.A."/>
        </authorList>
    </citation>
    <scope>NUCLEOTIDE SEQUENCE [LARGE SCALE GENOMIC DNA]</scope>
    <source>
        <strain evidence="4 5">AM80</strain>
    </source>
</reference>
<evidence type="ECO:0000313" key="5">
    <source>
        <dbReference type="Proteomes" id="UP000283634"/>
    </source>
</evidence>
<feature type="region of interest" description="Disordered" evidence="2">
    <location>
        <begin position="501"/>
        <end position="529"/>
    </location>
</feature>
<dbReference type="InterPro" id="IPR018247">
    <property type="entry name" value="EF_Hand_1_Ca_BS"/>
</dbReference>
<dbReference type="GO" id="GO:0005509">
    <property type="term" value="F:calcium ion binding"/>
    <property type="evidence" value="ECO:0007669"/>
    <property type="project" value="InterPro"/>
</dbReference>
<dbReference type="AlphaFoldDB" id="A0A3R7NCB0"/>
<dbReference type="InterPro" id="IPR011992">
    <property type="entry name" value="EF-hand-dom_pair"/>
</dbReference>
<dbReference type="RefSeq" id="XP_029235812.1">
    <property type="nucleotide sequence ID" value="XM_029384313.1"/>
</dbReference>
<sequence length="549" mass="60648">MYLETFNQRLTLRGPSSWRTRRPMLRFSPLHTRVEEVAMVTSPAPTSPPSVMSTCVETPLELQVKVTHTPHPPSMACHMPAIAVAHHGNTHERTPSLSASDDWISSTEVSEQRVTQPTLHPLSEDEVKHVEAAHKKYMESIEYPGSLVAFLQELTASNSVAEAEQWLKHLDIFLGSFIDETMENNIDDSVKVERKSGSHPRILSLKEAIDFFAWLKSSQGDLFRPPSPECASSLNTDCKKKSEVSDEGNEPYNNERSSTLCSPSPLPMAGEVRASGRTTSSISGRGRGSRTPRSRMRKKSELAVTSSRSYNLEQRAFAMLGGGMGGSGMVRLTDFKRMLTACSFYVDFNTYVGRVIDLNRTGRITFKEFLWMLECSVSGKVPAAAIRRFLAAPMIGVASSACAAIPHSSLGCQPSPKAKWMQGRLNHHVVLPSVRRVPSRREKALPKAKGCAGTNASLSQRKLLEELKQISSLNLLRLSPYADSSESEVLLGHLTRSRKHRHYKTASTRFVSTPSRSPSSREKSTGLLSARSKILDGKTSADHRCVTTN</sequence>
<keyword evidence="1" id="KW-0106">Calcium</keyword>
<feature type="compositionally biased region" description="Polar residues" evidence="2">
    <location>
        <begin position="251"/>
        <end position="262"/>
    </location>
</feature>
<evidence type="ECO:0000256" key="2">
    <source>
        <dbReference type="SAM" id="MobiDB-lite"/>
    </source>
</evidence>
<feature type="compositionally biased region" description="Polar residues" evidence="2">
    <location>
        <begin position="505"/>
        <end position="518"/>
    </location>
</feature>
<dbReference type="PROSITE" id="PS50222">
    <property type="entry name" value="EF_HAND_2"/>
    <property type="match status" value="1"/>
</dbReference>
<feature type="region of interest" description="Disordered" evidence="2">
    <location>
        <begin position="226"/>
        <end position="306"/>
    </location>
</feature>
<dbReference type="InterPro" id="IPR002048">
    <property type="entry name" value="EF_hand_dom"/>
</dbReference>
<accession>A0A3R7NCB0</accession>